<dbReference type="InterPro" id="IPR045518">
    <property type="entry name" value="2EXR"/>
</dbReference>
<dbReference type="Proteomes" id="UP000019487">
    <property type="component" value="Unassembled WGS sequence"/>
</dbReference>
<evidence type="ECO:0000259" key="2">
    <source>
        <dbReference type="Pfam" id="PF20150"/>
    </source>
</evidence>
<evidence type="ECO:0000313" key="3">
    <source>
        <dbReference type="EMBL" id="ESZ96552.1"/>
    </source>
</evidence>
<sequence>MVSSSTGTTSSGTTSPRRMTSSNNRVVAHPMTLQAQAGKGEPRFDRFPPELRIMIWKFLIEERLVEVRFANNHRMYNPNAHDFIADVPIILHICHESRAIGLKTYELAFFHEFCIAPVYFNFELDVLYPHAGCTQKQLDFLADAMDPEVTYRIRNLAMYSEHLERSQSLSTWDAFPHTFPRLQRIRVLFKSFVDPKDIDATELPGCKDSCLRTPNVARVNPVTGRASPAWLRYAREVLKENLRASLHPPAHNYQRMPKGHSRRTHVVSGRYREKLKKAAEGLEYENDEPYKWRSPTMETWGLCEHGLEFEEAPGLAYRGKIFRQFDDDGCLIKKIYKAGTVTGNVVDQR</sequence>
<dbReference type="EMBL" id="AYSA01000134">
    <property type="protein sequence ID" value="ESZ96552.1"/>
    <property type="molecule type" value="Genomic_DNA"/>
</dbReference>
<dbReference type="STRING" id="1432307.W9CIG5"/>
<feature type="compositionally biased region" description="Low complexity" evidence="1">
    <location>
        <begin position="1"/>
        <end position="22"/>
    </location>
</feature>
<dbReference type="PANTHER" id="PTHR35910:SF6">
    <property type="entry name" value="2EXR DOMAIN-CONTAINING PROTEIN"/>
    <property type="match status" value="1"/>
</dbReference>
<evidence type="ECO:0000256" key="1">
    <source>
        <dbReference type="SAM" id="MobiDB-lite"/>
    </source>
</evidence>
<evidence type="ECO:0000313" key="4">
    <source>
        <dbReference type="Proteomes" id="UP000019487"/>
    </source>
</evidence>
<comment type="caution">
    <text evidence="3">The sequence shown here is derived from an EMBL/GenBank/DDBJ whole genome shotgun (WGS) entry which is preliminary data.</text>
</comment>
<protein>
    <recommendedName>
        <fullName evidence="2">2EXR domain-containing protein</fullName>
    </recommendedName>
</protein>
<keyword evidence="4" id="KW-1185">Reference proteome</keyword>
<reference evidence="3 4" key="1">
    <citation type="journal article" date="2014" name="Genome Announc.">
        <title>Draft genome sequence of Sclerotinia borealis, a psychrophilic plant pathogenic fungus.</title>
        <authorList>
            <person name="Mardanov A.V."/>
            <person name="Beletsky A.V."/>
            <person name="Kadnikov V.V."/>
            <person name="Ignatov A.N."/>
            <person name="Ravin N.V."/>
        </authorList>
    </citation>
    <scope>NUCLEOTIDE SEQUENCE [LARGE SCALE GENOMIC DNA]</scope>
    <source>
        <strain evidence="4">F-4157</strain>
    </source>
</reference>
<dbReference type="HOGENOM" id="CLU_794916_0_0_1"/>
<dbReference type="PANTHER" id="PTHR35910">
    <property type="entry name" value="2EXR DOMAIN-CONTAINING PROTEIN"/>
    <property type="match status" value="1"/>
</dbReference>
<dbReference type="AlphaFoldDB" id="W9CIG5"/>
<dbReference type="OrthoDB" id="3473305at2759"/>
<organism evidence="3 4">
    <name type="scientific">Sclerotinia borealis (strain F-4128)</name>
    <dbReference type="NCBI Taxonomy" id="1432307"/>
    <lineage>
        <taxon>Eukaryota</taxon>
        <taxon>Fungi</taxon>
        <taxon>Dikarya</taxon>
        <taxon>Ascomycota</taxon>
        <taxon>Pezizomycotina</taxon>
        <taxon>Leotiomycetes</taxon>
        <taxon>Helotiales</taxon>
        <taxon>Sclerotiniaceae</taxon>
        <taxon>Sclerotinia</taxon>
    </lineage>
</organism>
<gene>
    <name evidence="3" type="ORF">SBOR_3054</name>
</gene>
<name>W9CIG5_SCLBF</name>
<proteinExistence type="predicted"/>
<feature type="region of interest" description="Disordered" evidence="1">
    <location>
        <begin position="1"/>
        <end position="26"/>
    </location>
</feature>
<accession>W9CIG5</accession>
<dbReference type="Pfam" id="PF20150">
    <property type="entry name" value="2EXR"/>
    <property type="match status" value="1"/>
</dbReference>
<feature type="domain" description="2EXR" evidence="2">
    <location>
        <begin position="42"/>
        <end position="127"/>
    </location>
</feature>